<feature type="domain" description="Mur ligase central" evidence="14">
    <location>
        <begin position="106"/>
        <end position="295"/>
    </location>
</feature>
<dbReference type="Gene3D" id="3.40.1190.10">
    <property type="entry name" value="Mur-like, catalytic domain"/>
    <property type="match status" value="1"/>
</dbReference>
<evidence type="ECO:0000256" key="8">
    <source>
        <dbReference type="ARBA" id="ARBA00023306"/>
    </source>
</evidence>
<evidence type="ECO:0000256" key="1">
    <source>
        <dbReference type="ARBA" id="ARBA00022490"/>
    </source>
</evidence>
<dbReference type="NCBIfam" id="TIGR01143">
    <property type="entry name" value="murF"/>
    <property type="match status" value="1"/>
</dbReference>
<keyword evidence="3 10" id="KW-0132">Cell division</keyword>
<keyword evidence="16" id="KW-1185">Reference proteome</keyword>
<dbReference type="SUPFAM" id="SSF53244">
    <property type="entry name" value="MurD-like peptide ligases, peptide-binding domain"/>
    <property type="match status" value="1"/>
</dbReference>
<comment type="function">
    <text evidence="10 11">Involved in cell wall formation. Catalyzes the final step in the synthesis of UDP-N-acetylmuramoyl-pentapeptide, the precursor of murein.</text>
</comment>
<reference evidence="15 16" key="1">
    <citation type="submission" date="2023-01" db="EMBL/GenBank/DDBJ databases">
        <title>Complete genome sequence of Roseicyclus marinus strain Dej080120_10.</title>
        <authorList>
            <person name="Ueki S."/>
            <person name="Maruyama F."/>
        </authorList>
    </citation>
    <scope>NUCLEOTIDE SEQUENCE [LARGE SCALE GENOMIC DNA]</scope>
    <source>
        <strain evidence="15 16">Dej080120_10</strain>
    </source>
</reference>
<dbReference type="Proteomes" id="UP001337723">
    <property type="component" value="Chromosome"/>
</dbReference>
<keyword evidence="2 10" id="KW-0436">Ligase</keyword>
<keyword evidence="6 10" id="KW-0133">Cell shape</keyword>
<dbReference type="InterPro" id="IPR036565">
    <property type="entry name" value="Mur-like_cat_sf"/>
</dbReference>
<dbReference type="GO" id="GO:0008360">
    <property type="term" value="P:regulation of cell shape"/>
    <property type="evidence" value="ECO:0007669"/>
    <property type="project" value="UniProtKB-KW"/>
</dbReference>
<sequence length="474" mass="48993">MTALWTAAEAAAATDGRIAGDWSVTGISIDSRSVAAGDLFVALSAARDGHDFVADALARGAVAALVSRVPEGVDPARCLIVGDVMEGLRALGAAGRARTQARVIAVTGSVGKTTVKEMLRAALSAQGRTHAAEASFNNHWGVPITLARMPADTEFAVIEIGMNHPGEIAPLARLARPHVAVVTTVAPAHLEAFGVIEGIAHEKAAIYEGLEPGGIALAHADVGTAEILFDKARACADRLIRFGVGKGVEARLIEAQVAEAATVIRAEILGTERLVKIGAPGRHYAMNALIALTAAEAAGADATQAALALAGWTPFEGRGTRERLMLSAADDLEIELIDDAFNANPASVAASLEMLAAALPQGQGRRIAVLGDMLELGPTGPALHAAIADNPALAQIAAIHTVGPLMEHLHKALPGRVRGRHVETAEEMAAALPQKLRRGDVLLIKGSKGIKVSRVVDALRKLGQATVDQGKGPR</sequence>
<dbReference type="SUPFAM" id="SSF53623">
    <property type="entry name" value="MurD-like peptide ligases, catalytic domain"/>
    <property type="match status" value="1"/>
</dbReference>
<dbReference type="InterPro" id="IPR000713">
    <property type="entry name" value="Mur_ligase_N"/>
</dbReference>
<comment type="subcellular location">
    <subcellularLocation>
        <location evidence="10 11">Cytoplasm</location>
    </subcellularLocation>
</comment>
<evidence type="ECO:0000313" key="15">
    <source>
        <dbReference type="EMBL" id="BDW85956.1"/>
    </source>
</evidence>
<keyword evidence="7 10" id="KW-0573">Peptidoglycan synthesis</keyword>
<dbReference type="PANTHER" id="PTHR43024">
    <property type="entry name" value="UDP-N-ACETYLMURAMOYL-TRIPEPTIDE--D-ALANYL-D-ALANINE LIGASE"/>
    <property type="match status" value="1"/>
</dbReference>
<keyword evidence="8 10" id="KW-0131">Cell cycle</keyword>
<evidence type="ECO:0000259" key="12">
    <source>
        <dbReference type="Pfam" id="PF01225"/>
    </source>
</evidence>
<evidence type="ECO:0000256" key="3">
    <source>
        <dbReference type="ARBA" id="ARBA00022618"/>
    </source>
</evidence>
<dbReference type="Pfam" id="PF02875">
    <property type="entry name" value="Mur_ligase_C"/>
    <property type="match status" value="1"/>
</dbReference>
<evidence type="ECO:0000256" key="5">
    <source>
        <dbReference type="ARBA" id="ARBA00022840"/>
    </source>
</evidence>
<gene>
    <name evidence="10 15" type="primary">murF</name>
    <name evidence="15" type="ORF">MACH21_21330</name>
</gene>
<dbReference type="RefSeq" id="WP_338271825.1">
    <property type="nucleotide sequence ID" value="NZ_AP027266.1"/>
</dbReference>
<dbReference type="InterPro" id="IPR036615">
    <property type="entry name" value="Mur_ligase_C_dom_sf"/>
</dbReference>
<keyword evidence="4 10" id="KW-0547">Nucleotide-binding</keyword>
<name>A0AA48HKK7_9RHOB</name>
<dbReference type="GO" id="GO:0009252">
    <property type="term" value="P:peptidoglycan biosynthetic process"/>
    <property type="evidence" value="ECO:0007669"/>
    <property type="project" value="UniProtKB-UniRule"/>
</dbReference>
<keyword evidence="1 10" id="KW-0963">Cytoplasm</keyword>
<dbReference type="Pfam" id="PF01225">
    <property type="entry name" value="Mur_ligase"/>
    <property type="match status" value="1"/>
</dbReference>
<dbReference type="GO" id="GO:0005524">
    <property type="term" value="F:ATP binding"/>
    <property type="evidence" value="ECO:0007669"/>
    <property type="project" value="UniProtKB-UniRule"/>
</dbReference>
<dbReference type="InterPro" id="IPR051046">
    <property type="entry name" value="MurCDEF_CellWall_CoF430Synth"/>
</dbReference>
<dbReference type="HAMAP" id="MF_02019">
    <property type="entry name" value="MurF"/>
    <property type="match status" value="1"/>
</dbReference>
<evidence type="ECO:0000256" key="9">
    <source>
        <dbReference type="ARBA" id="ARBA00023316"/>
    </source>
</evidence>
<dbReference type="AlphaFoldDB" id="A0AA48HKK7"/>
<organism evidence="15 16">
    <name type="scientific">Roseicyclus marinus</name>
    <dbReference type="NCBI Taxonomy" id="2161673"/>
    <lineage>
        <taxon>Bacteria</taxon>
        <taxon>Pseudomonadati</taxon>
        <taxon>Pseudomonadota</taxon>
        <taxon>Alphaproteobacteria</taxon>
        <taxon>Rhodobacterales</taxon>
        <taxon>Roseobacteraceae</taxon>
        <taxon>Roseicyclus</taxon>
    </lineage>
</organism>
<feature type="binding site" evidence="10">
    <location>
        <begin position="108"/>
        <end position="114"/>
    </location>
    <ligand>
        <name>ATP</name>
        <dbReference type="ChEBI" id="CHEBI:30616"/>
    </ligand>
</feature>
<dbReference type="EC" id="6.3.2.10" evidence="10 11"/>
<dbReference type="GO" id="GO:0051301">
    <property type="term" value="P:cell division"/>
    <property type="evidence" value="ECO:0007669"/>
    <property type="project" value="UniProtKB-KW"/>
</dbReference>
<feature type="domain" description="Mur ligase N-terminal catalytic" evidence="12">
    <location>
        <begin position="24"/>
        <end position="69"/>
    </location>
</feature>
<dbReference type="GO" id="GO:0071555">
    <property type="term" value="P:cell wall organization"/>
    <property type="evidence" value="ECO:0007669"/>
    <property type="project" value="UniProtKB-KW"/>
</dbReference>
<evidence type="ECO:0000256" key="6">
    <source>
        <dbReference type="ARBA" id="ARBA00022960"/>
    </source>
</evidence>
<dbReference type="InterPro" id="IPR035911">
    <property type="entry name" value="MurE/MurF_N"/>
</dbReference>
<dbReference type="InterPro" id="IPR013221">
    <property type="entry name" value="Mur_ligase_cen"/>
</dbReference>
<dbReference type="KEGG" id="rmai:MACH21_21330"/>
<dbReference type="GO" id="GO:0005737">
    <property type="term" value="C:cytoplasm"/>
    <property type="evidence" value="ECO:0007669"/>
    <property type="project" value="UniProtKB-SubCell"/>
</dbReference>
<dbReference type="InterPro" id="IPR004101">
    <property type="entry name" value="Mur_ligase_C"/>
</dbReference>
<keyword evidence="9 10" id="KW-0961">Cell wall biogenesis/degradation</keyword>
<evidence type="ECO:0000256" key="10">
    <source>
        <dbReference type="HAMAP-Rule" id="MF_02019"/>
    </source>
</evidence>
<keyword evidence="5 10" id="KW-0067">ATP-binding</keyword>
<dbReference type="Pfam" id="PF08245">
    <property type="entry name" value="Mur_ligase_M"/>
    <property type="match status" value="1"/>
</dbReference>
<protein>
    <recommendedName>
        <fullName evidence="10 11">UDP-N-acetylmuramoyl-tripeptide--D-alanyl-D-alanine ligase</fullName>
        <ecNumber evidence="10 11">6.3.2.10</ecNumber>
    </recommendedName>
    <alternativeName>
        <fullName evidence="10">D-alanyl-D-alanine-adding enzyme</fullName>
    </alternativeName>
</protein>
<comment type="similarity">
    <text evidence="10">Belongs to the MurCDEF family. MurF subfamily.</text>
</comment>
<comment type="pathway">
    <text evidence="10 11">Cell wall biogenesis; peptidoglycan biosynthesis.</text>
</comment>
<dbReference type="Gene3D" id="3.40.1390.10">
    <property type="entry name" value="MurE/MurF, N-terminal domain"/>
    <property type="match status" value="1"/>
</dbReference>
<dbReference type="InterPro" id="IPR005863">
    <property type="entry name" value="UDP-N-AcMur_synth"/>
</dbReference>
<proteinExistence type="inferred from homology"/>
<evidence type="ECO:0000313" key="16">
    <source>
        <dbReference type="Proteomes" id="UP001337723"/>
    </source>
</evidence>
<evidence type="ECO:0000256" key="2">
    <source>
        <dbReference type="ARBA" id="ARBA00022598"/>
    </source>
</evidence>
<dbReference type="EMBL" id="AP027266">
    <property type="protein sequence ID" value="BDW85956.1"/>
    <property type="molecule type" value="Genomic_DNA"/>
</dbReference>
<accession>A0AA48HKK7</accession>
<evidence type="ECO:0000256" key="7">
    <source>
        <dbReference type="ARBA" id="ARBA00022984"/>
    </source>
</evidence>
<evidence type="ECO:0000256" key="11">
    <source>
        <dbReference type="RuleBase" id="RU004136"/>
    </source>
</evidence>
<dbReference type="SUPFAM" id="SSF63418">
    <property type="entry name" value="MurE/MurF N-terminal domain"/>
    <property type="match status" value="1"/>
</dbReference>
<feature type="domain" description="Mur ligase C-terminal" evidence="13">
    <location>
        <begin position="334"/>
        <end position="447"/>
    </location>
</feature>
<comment type="catalytic activity">
    <reaction evidence="10 11">
        <text>D-alanyl-D-alanine + UDP-N-acetyl-alpha-D-muramoyl-L-alanyl-gamma-D-glutamyl-meso-2,6-diaminopimelate + ATP = UDP-N-acetyl-alpha-D-muramoyl-L-alanyl-gamma-D-glutamyl-meso-2,6-diaminopimeloyl-D-alanyl-D-alanine + ADP + phosphate + H(+)</text>
        <dbReference type="Rhea" id="RHEA:28374"/>
        <dbReference type="ChEBI" id="CHEBI:15378"/>
        <dbReference type="ChEBI" id="CHEBI:30616"/>
        <dbReference type="ChEBI" id="CHEBI:43474"/>
        <dbReference type="ChEBI" id="CHEBI:57822"/>
        <dbReference type="ChEBI" id="CHEBI:61386"/>
        <dbReference type="ChEBI" id="CHEBI:83905"/>
        <dbReference type="ChEBI" id="CHEBI:456216"/>
        <dbReference type="EC" id="6.3.2.10"/>
    </reaction>
</comment>
<dbReference type="PANTHER" id="PTHR43024:SF1">
    <property type="entry name" value="UDP-N-ACETYLMURAMOYL-TRIPEPTIDE--D-ALANYL-D-ALANINE LIGASE"/>
    <property type="match status" value="1"/>
</dbReference>
<evidence type="ECO:0000259" key="13">
    <source>
        <dbReference type="Pfam" id="PF02875"/>
    </source>
</evidence>
<evidence type="ECO:0000259" key="14">
    <source>
        <dbReference type="Pfam" id="PF08245"/>
    </source>
</evidence>
<evidence type="ECO:0000256" key="4">
    <source>
        <dbReference type="ARBA" id="ARBA00022741"/>
    </source>
</evidence>
<dbReference type="GO" id="GO:0047480">
    <property type="term" value="F:UDP-N-acetylmuramoyl-tripeptide-D-alanyl-D-alanine ligase activity"/>
    <property type="evidence" value="ECO:0007669"/>
    <property type="project" value="UniProtKB-UniRule"/>
</dbReference>
<dbReference type="Gene3D" id="3.90.190.20">
    <property type="entry name" value="Mur ligase, C-terminal domain"/>
    <property type="match status" value="1"/>
</dbReference>